<dbReference type="InterPro" id="IPR002938">
    <property type="entry name" value="FAD-bd"/>
</dbReference>
<evidence type="ECO:0000256" key="1">
    <source>
        <dbReference type="ARBA" id="ARBA00001974"/>
    </source>
</evidence>
<gene>
    <name evidence="9" type="primary">kmo</name>
    <name evidence="11" type="ORF">BC781_103366</name>
</gene>
<dbReference type="GO" id="GO:0070189">
    <property type="term" value="P:kynurenine metabolic process"/>
    <property type="evidence" value="ECO:0007669"/>
    <property type="project" value="TreeGrafter"/>
</dbReference>
<dbReference type="UniPathway" id="UPA00253">
    <property type="reaction ID" value="UER00328"/>
</dbReference>
<dbReference type="GO" id="GO:0006569">
    <property type="term" value="P:L-tryptophan catabolic process"/>
    <property type="evidence" value="ECO:0007669"/>
    <property type="project" value="UniProtKB-UniRule"/>
</dbReference>
<dbReference type="Gene3D" id="3.50.50.60">
    <property type="entry name" value="FAD/NAD(P)-binding domain"/>
    <property type="match status" value="1"/>
</dbReference>
<dbReference type="EC" id="1.14.13.9" evidence="9"/>
<keyword evidence="7 9" id="KW-0503">Monooxygenase</keyword>
<comment type="caution">
    <text evidence="11">The sequence shown here is derived from an EMBL/GenBank/DDBJ whole genome shotgun (WGS) entry which is preliminary data.</text>
</comment>
<keyword evidence="5 9" id="KW-0521">NADP</keyword>
<dbReference type="FunFam" id="3.50.50.60:FF:000185">
    <property type="entry name" value="Kynurenine 3-monooxygenase"/>
    <property type="match status" value="1"/>
</dbReference>
<keyword evidence="2 9" id="KW-0285">Flavoprotein</keyword>
<dbReference type="SUPFAM" id="SSF51905">
    <property type="entry name" value="FAD/NAD(P)-binding domain"/>
    <property type="match status" value="1"/>
</dbReference>
<dbReference type="HAMAP" id="MF_01971">
    <property type="entry name" value="Kynurenine_monooxygenase"/>
    <property type="match status" value="1"/>
</dbReference>
<dbReference type="RefSeq" id="WP_109618774.1">
    <property type="nucleotide sequence ID" value="NZ_QGDO01000003.1"/>
</dbReference>
<protein>
    <recommendedName>
        <fullName evidence="9">Kynurenine 3-monooxygenase</fullName>
        <ecNumber evidence="9">1.14.13.9</ecNumber>
    </recommendedName>
    <alternativeName>
        <fullName evidence="9">Kynurenine 3-hydroxylase</fullName>
    </alternativeName>
</protein>
<proteinExistence type="inferred from homology"/>
<comment type="pathway">
    <text evidence="9">Cofactor biosynthesis; NAD(+) biosynthesis; quinolinate from L-kynurenine: step 1/3.</text>
</comment>
<name>A0A315Z966_SEDFL</name>
<dbReference type="InterPro" id="IPR027545">
    <property type="entry name" value="Kynurenine_monooxygenase"/>
</dbReference>
<keyword evidence="4 9" id="KW-0274">FAD</keyword>
<keyword evidence="12" id="KW-1185">Reference proteome</keyword>
<comment type="cofactor">
    <cofactor evidence="1 9">
        <name>FAD</name>
        <dbReference type="ChEBI" id="CHEBI:57692"/>
    </cofactor>
</comment>
<evidence type="ECO:0000256" key="4">
    <source>
        <dbReference type="ARBA" id="ARBA00022827"/>
    </source>
</evidence>
<dbReference type="Proteomes" id="UP000245535">
    <property type="component" value="Unassembled WGS sequence"/>
</dbReference>
<evidence type="ECO:0000313" key="12">
    <source>
        <dbReference type="Proteomes" id="UP000245535"/>
    </source>
</evidence>
<evidence type="ECO:0000256" key="3">
    <source>
        <dbReference type="ARBA" id="ARBA00022642"/>
    </source>
</evidence>
<comment type="similarity">
    <text evidence="9">Belongs to the aromatic-ring hydroxylase family. KMO subfamily.</text>
</comment>
<comment type="catalytic activity">
    <reaction evidence="8 9">
        <text>L-kynurenine + NADPH + O2 + H(+) = 3-hydroxy-L-kynurenine + NADP(+) + H2O</text>
        <dbReference type="Rhea" id="RHEA:20545"/>
        <dbReference type="ChEBI" id="CHEBI:15377"/>
        <dbReference type="ChEBI" id="CHEBI:15378"/>
        <dbReference type="ChEBI" id="CHEBI:15379"/>
        <dbReference type="ChEBI" id="CHEBI:57783"/>
        <dbReference type="ChEBI" id="CHEBI:57959"/>
        <dbReference type="ChEBI" id="CHEBI:58125"/>
        <dbReference type="ChEBI" id="CHEBI:58349"/>
        <dbReference type="EC" id="1.14.13.9"/>
    </reaction>
</comment>
<dbReference type="GO" id="GO:0071949">
    <property type="term" value="F:FAD binding"/>
    <property type="evidence" value="ECO:0007669"/>
    <property type="project" value="InterPro"/>
</dbReference>
<dbReference type="AlphaFoldDB" id="A0A315Z966"/>
<evidence type="ECO:0000256" key="6">
    <source>
        <dbReference type="ARBA" id="ARBA00023002"/>
    </source>
</evidence>
<sequence length="447" mass="50539">MEKKIAIVGAGLSGSLLAIILAKKGYDVEVYERRPDMRKVEISAGRSINLALSDRGIKALKLADLDTDILKEAVPMFGRQIHLLGGSENFQSYSGREGEHINSVSRGGLNCQLMDKVEGLGIPIYFNQKCLGMDYKSSTLSFLNEETKEEYLIEVETAIATDGAGSAIRNDMQKKSASLRFSFSKAYLDHGYKELCIPPTEDGDFRMEKNALHIWPRGGYMLIALPNKDGSFTVTLFHPYDGENGLDALNTSSKARVFFEKQFPDALALMPSFDADWENNPTSSLATVKCYPWQVEGKSLLLGDSAHAIVPFYGQGMNCSFEDCVVFAEYLEKYKGDWEKIFSEYQKSRKKDTDAIATLAEDNFYEMRDHVSDENFMKKRKLETKMEQQFPEYYSKYSLVTFNADIPYSEAMRKGRAQDQLLLEICRETDDLDSLDLEKILQQIKSL</sequence>
<dbReference type="PRINTS" id="PR00420">
    <property type="entry name" value="RNGMNOXGNASE"/>
</dbReference>
<evidence type="ECO:0000256" key="7">
    <source>
        <dbReference type="ARBA" id="ARBA00023033"/>
    </source>
</evidence>
<organism evidence="11 12">
    <name type="scientific">Sediminitomix flava</name>
    <dbReference type="NCBI Taxonomy" id="379075"/>
    <lineage>
        <taxon>Bacteria</taxon>
        <taxon>Pseudomonadati</taxon>
        <taxon>Bacteroidota</taxon>
        <taxon>Cytophagia</taxon>
        <taxon>Cytophagales</taxon>
        <taxon>Flammeovirgaceae</taxon>
        <taxon>Sediminitomix</taxon>
    </lineage>
</organism>
<accession>A0A315Z966</accession>
<dbReference type="PANTHER" id="PTHR46028:SF2">
    <property type="entry name" value="KYNURENINE 3-MONOOXYGENASE"/>
    <property type="match status" value="1"/>
</dbReference>
<dbReference type="GO" id="GO:0019805">
    <property type="term" value="P:quinolinate biosynthetic process"/>
    <property type="evidence" value="ECO:0007669"/>
    <property type="project" value="UniProtKB-UniRule"/>
</dbReference>
<evidence type="ECO:0000256" key="2">
    <source>
        <dbReference type="ARBA" id="ARBA00022630"/>
    </source>
</evidence>
<dbReference type="GO" id="GO:0009435">
    <property type="term" value="P:NAD+ biosynthetic process"/>
    <property type="evidence" value="ECO:0007669"/>
    <property type="project" value="UniProtKB-UniPathway"/>
</dbReference>
<dbReference type="Pfam" id="PF01494">
    <property type="entry name" value="FAD_binding_3"/>
    <property type="match status" value="1"/>
</dbReference>
<evidence type="ECO:0000256" key="9">
    <source>
        <dbReference type="HAMAP-Rule" id="MF_01971"/>
    </source>
</evidence>
<evidence type="ECO:0000259" key="10">
    <source>
        <dbReference type="Pfam" id="PF01494"/>
    </source>
</evidence>
<evidence type="ECO:0000256" key="5">
    <source>
        <dbReference type="ARBA" id="ARBA00022857"/>
    </source>
</evidence>
<evidence type="ECO:0000256" key="8">
    <source>
        <dbReference type="ARBA" id="ARBA00047818"/>
    </source>
</evidence>
<keyword evidence="3 9" id="KW-0662">Pyridine nucleotide biosynthesis</keyword>
<dbReference type="EMBL" id="QGDO01000003">
    <property type="protein sequence ID" value="PWJ42116.1"/>
    <property type="molecule type" value="Genomic_DNA"/>
</dbReference>
<keyword evidence="6 9" id="KW-0560">Oxidoreductase</keyword>
<evidence type="ECO:0000313" key="11">
    <source>
        <dbReference type="EMBL" id="PWJ42116.1"/>
    </source>
</evidence>
<dbReference type="PANTHER" id="PTHR46028">
    <property type="entry name" value="KYNURENINE 3-MONOOXYGENASE"/>
    <property type="match status" value="1"/>
</dbReference>
<dbReference type="InterPro" id="IPR036188">
    <property type="entry name" value="FAD/NAD-bd_sf"/>
</dbReference>
<dbReference type="GO" id="GO:0043420">
    <property type="term" value="P:anthranilate metabolic process"/>
    <property type="evidence" value="ECO:0007669"/>
    <property type="project" value="UniProtKB-UniRule"/>
</dbReference>
<dbReference type="GO" id="GO:0004502">
    <property type="term" value="F:kynurenine 3-monooxygenase activity"/>
    <property type="evidence" value="ECO:0007669"/>
    <property type="project" value="UniProtKB-UniRule"/>
</dbReference>
<comment type="function">
    <text evidence="9">Catalyzes the hydroxylation of L-kynurenine (L-Kyn) to form 3-hydroxy-L-kynurenine (L-3OHKyn). Required for synthesis of quinolinic acid.</text>
</comment>
<dbReference type="OrthoDB" id="9766816at2"/>
<reference evidence="11 12" key="1">
    <citation type="submission" date="2018-03" db="EMBL/GenBank/DDBJ databases">
        <title>Genomic Encyclopedia of Archaeal and Bacterial Type Strains, Phase II (KMG-II): from individual species to whole genera.</title>
        <authorList>
            <person name="Goeker M."/>
        </authorList>
    </citation>
    <scope>NUCLEOTIDE SEQUENCE [LARGE SCALE GENOMIC DNA]</scope>
    <source>
        <strain evidence="11 12">DSM 28229</strain>
    </source>
</reference>
<feature type="domain" description="FAD-binding" evidence="10">
    <location>
        <begin position="4"/>
        <end position="333"/>
    </location>
</feature>